<dbReference type="Pfam" id="PF04082">
    <property type="entry name" value="Fungal_trans"/>
    <property type="match status" value="1"/>
</dbReference>
<protein>
    <recommendedName>
        <fullName evidence="5">Xylanolytic transcriptional activator regulatory domain-containing protein</fullName>
    </recommendedName>
</protein>
<dbReference type="GO" id="GO:0003677">
    <property type="term" value="F:DNA binding"/>
    <property type="evidence" value="ECO:0007669"/>
    <property type="project" value="InterPro"/>
</dbReference>
<evidence type="ECO:0000259" key="5">
    <source>
        <dbReference type="SMART" id="SM00906"/>
    </source>
</evidence>
<proteinExistence type="predicted"/>
<dbReference type="OMA" id="IMRGFAH"/>
<feature type="domain" description="Xylanolytic transcriptional activator regulatory" evidence="5">
    <location>
        <begin position="179"/>
        <end position="252"/>
    </location>
</feature>
<dbReference type="EMBL" id="KV407457">
    <property type="protein sequence ID" value="KZF23871.1"/>
    <property type="molecule type" value="Genomic_DNA"/>
</dbReference>
<keyword evidence="3" id="KW-0539">Nucleus</keyword>
<dbReference type="OrthoDB" id="3266505at2759"/>
<dbReference type="InterPro" id="IPR007219">
    <property type="entry name" value="XnlR_reg_dom"/>
</dbReference>
<evidence type="ECO:0000256" key="1">
    <source>
        <dbReference type="ARBA" id="ARBA00023015"/>
    </source>
</evidence>
<dbReference type="SMART" id="SM00906">
    <property type="entry name" value="Fungal_trans"/>
    <property type="match status" value="1"/>
</dbReference>
<dbReference type="GeneID" id="28901153"/>
<sequence length="578" mass="65331">MTDLTSGPAFESRVKSLLDRNHATRSYNAHIPKNTASNEISTQWTSARPLLNDHGAPTIPSPEESQQLLDRFLFYLGVSQQFFDPRTFSDCMTLLFQNEETRENQMRTTWFTEYLLVMAMAKLIDVEDPSFQPPGADLFAEAMRRLPRLYQLGEEGVIAVEILTLITTYLQWCDRKHDAYLYIGLALRLAIALGCDKPPKEQCCLPSKSAHRVRLWWTVYMLDRRLSSSLGLAAGADERQLHAELPHNAIGFQSPIPLSINVRIARATDDIMSCLYGNACTTQMELVHKIQAILHSLYDIGRSFPPALVLDFSRPPQAVTRTGASLYLMLFQAIILCVRPILLQRVRQEVERQNNQQPPQSVPVVLARLCETCSEAAAKSLAILYALKRQQIIPRYGFFDLDATFSAAFVLVMMGFVDKAQDRPPAALDQAFEILRFLSRAGNLAAERRLQDITHSCLHVWSNFALERNRQHAETAQGSRSAGASDIRLPQSPPPPQRSTVAAEGWTNDTDESRLLEPWMHPDANNTTFDMQGDWNLDLSVEAEEIYSSFFDPSMPLTGVDHSDWQEIEKIFDRQNGD</sequence>
<keyword evidence="7" id="KW-1185">Reference proteome</keyword>
<keyword evidence="2" id="KW-0804">Transcription</keyword>
<dbReference type="PANTHER" id="PTHR47424:SF6">
    <property type="entry name" value="PROLINE UTILIZATION TRANS-ACTIVATOR"/>
    <property type="match status" value="1"/>
</dbReference>
<evidence type="ECO:0000256" key="2">
    <source>
        <dbReference type="ARBA" id="ARBA00023163"/>
    </source>
</evidence>
<reference evidence="6 7" key="1">
    <citation type="journal article" date="2016" name="Fungal Biol.">
        <title>The genome of Xylona heveae provides a window into fungal endophytism.</title>
        <authorList>
            <person name="Gazis R."/>
            <person name="Kuo A."/>
            <person name="Riley R."/>
            <person name="LaButti K."/>
            <person name="Lipzen A."/>
            <person name="Lin J."/>
            <person name="Amirebrahimi M."/>
            <person name="Hesse C.N."/>
            <person name="Spatafora J.W."/>
            <person name="Henrissat B."/>
            <person name="Hainaut M."/>
            <person name="Grigoriev I.V."/>
            <person name="Hibbett D.S."/>
        </authorList>
    </citation>
    <scope>NUCLEOTIDE SEQUENCE [LARGE SCALE GENOMIC DNA]</scope>
    <source>
        <strain evidence="6 7">TC161</strain>
    </source>
</reference>
<feature type="region of interest" description="Disordered" evidence="4">
    <location>
        <begin position="472"/>
        <end position="506"/>
    </location>
</feature>
<evidence type="ECO:0000313" key="7">
    <source>
        <dbReference type="Proteomes" id="UP000076632"/>
    </source>
</evidence>
<evidence type="ECO:0000256" key="4">
    <source>
        <dbReference type="SAM" id="MobiDB-lite"/>
    </source>
</evidence>
<keyword evidence="1" id="KW-0805">Transcription regulation</keyword>
<evidence type="ECO:0000256" key="3">
    <source>
        <dbReference type="ARBA" id="ARBA00023242"/>
    </source>
</evidence>
<dbReference type="PANTHER" id="PTHR47424">
    <property type="entry name" value="REGULATORY PROTEIN GAL4"/>
    <property type="match status" value="1"/>
</dbReference>
<dbReference type="GO" id="GO:0006351">
    <property type="term" value="P:DNA-templated transcription"/>
    <property type="evidence" value="ECO:0007669"/>
    <property type="project" value="InterPro"/>
</dbReference>
<dbReference type="InParanoid" id="A0A165HRR9"/>
<dbReference type="CDD" id="cd12148">
    <property type="entry name" value="fungal_TF_MHR"/>
    <property type="match status" value="1"/>
</dbReference>
<name>A0A165HRR9_XYLHT</name>
<organism evidence="6 7">
    <name type="scientific">Xylona heveae (strain CBS 132557 / TC161)</name>
    <dbReference type="NCBI Taxonomy" id="1328760"/>
    <lineage>
        <taxon>Eukaryota</taxon>
        <taxon>Fungi</taxon>
        <taxon>Dikarya</taxon>
        <taxon>Ascomycota</taxon>
        <taxon>Pezizomycotina</taxon>
        <taxon>Xylonomycetes</taxon>
        <taxon>Xylonales</taxon>
        <taxon>Xylonaceae</taxon>
        <taxon>Xylona</taxon>
    </lineage>
</organism>
<dbReference type="Proteomes" id="UP000076632">
    <property type="component" value="Unassembled WGS sequence"/>
</dbReference>
<gene>
    <name evidence="6" type="ORF">L228DRAFT_282548</name>
</gene>
<dbReference type="InterPro" id="IPR051127">
    <property type="entry name" value="Fungal_SecMet_Regulators"/>
</dbReference>
<dbReference type="STRING" id="1328760.A0A165HRR9"/>
<dbReference type="AlphaFoldDB" id="A0A165HRR9"/>
<dbReference type="RefSeq" id="XP_018189426.1">
    <property type="nucleotide sequence ID" value="XM_018336016.1"/>
</dbReference>
<dbReference type="GO" id="GO:0008270">
    <property type="term" value="F:zinc ion binding"/>
    <property type="evidence" value="ECO:0007669"/>
    <property type="project" value="InterPro"/>
</dbReference>
<evidence type="ECO:0000313" key="6">
    <source>
        <dbReference type="EMBL" id="KZF23871.1"/>
    </source>
</evidence>
<accession>A0A165HRR9</accession>